<dbReference type="AlphaFoldDB" id="A0ABD3SXB8"/>
<proteinExistence type="predicted"/>
<feature type="compositionally biased region" description="Basic and acidic residues" evidence="1">
    <location>
        <begin position="128"/>
        <end position="155"/>
    </location>
</feature>
<evidence type="ECO:0000256" key="1">
    <source>
        <dbReference type="SAM" id="MobiDB-lite"/>
    </source>
</evidence>
<dbReference type="PANTHER" id="PTHR35746:SF1">
    <property type="entry name" value="PENTATRICOPEPTIDE REPEAT (PPR) SUPERFAMILY PROTEIN"/>
    <property type="match status" value="1"/>
</dbReference>
<sequence>MDNLNQKKLAVSTGHGGHGVHLCLRCGWPYPNPHPSSRHRRAHKRVCGTIEGYEIYHSQSDNHQVVVSDDEHASDEDQHTPKPTAEKKAKEFGSSSGVGGKSNRSEDDVFSDAVTDFSDSGISPQQDKSMEQRTVDRDLGGSDSKKVDEADRTEPLNDPTSSDQVCTPGAPVNETEQSESVVFITDSRVEPIYEIPRDASIDSTNTLSDKEMQQGMMKAGQDEDVQGEEDKPISILDPEEGKTSGSAMVASERNEVQIEKPATEIMKIDPSLLSEGFEYIDATDSTPTKCSDVVSSVSFTEKESEQKINLGGVEDAGNSDLSNGEKCTGHKSHNQEPEDKFSGEIVSFAPEVDQNQKEFVNHSDEAEEERGQGAATGVHFGEVKSTDFSSSCEVDSEATHLEKIAKTEAYSLESLQELDKCMVTEVLLESEHDISDSLLLPVTPTDGTNNVKGVESVDAAAIAPDLKHNGDIAASEKNPKHAVSQDSAPSFTDSEVLKNTDTNVVAIELNDDASAEVLTECSESPYLEMQETILLNEKLVSEISPDCKEGHTNEDATTTSKPIDIAPGAEETCDSNAVTFTPISNEPLDSALDFHVPGENSVIVDNGGENIIIDSKCLQDESDVELKKKDSSITTAMNLLGSSISAYDCLEEKCGSVPDMSKTDLQEPKTTTEEDIPHKSDVFEPPVDQVYVASEIETVQNNIQQLNSGVVNEKKKEEAKVTDSSQVKHHIPLKNLLSEAKSPNTSQVPAAKEKDGAKPKDNGGDVNKEMEEWDSPARYPIEIKKEKKKGRPYWVPFVCCSSVHSDL</sequence>
<feature type="region of interest" description="Disordered" evidence="1">
    <location>
        <begin position="472"/>
        <end position="494"/>
    </location>
</feature>
<feature type="region of interest" description="Disordered" evidence="1">
    <location>
        <begin position="658"/>
        <end position="682"/>
    </location>
</feature>
<accession>A0ABD3SXB8</accession>
<feature type="domain" description="C2H2-type" evidence="2">
    <location>
        <begin position="23"/>
        <end position="43"/>
    </location>
</feature>
<comment type="caution">
    <text evidence="3">The sequence shown here is derived from an EMBL/GenBank/DDBJ whole genome shotgun (WGS) entry which is preliminary data.</text>
</comment>
<feature type="compositionally biased region" description="Basic and acidic residues" evidence="1">
    <location>
        <begin position="69"/>
        <end position="91"/>
    </location>
</feature>
<evidence type="ECO:0000259" key="2">
    <source>
        <dbReference type="PROSITE" id="PS00028"/>
    </source>
</evidence>
<feature type="compositionally biased region" description="Polar residues" evidence="1">
    <location>
        <begin position="117"/>
        <end position="127"/>
    </location>
</feature>
<keyword evidence="4" id="KW-1185">Reference proteome</keyword>
<feature type="region of interest" description="Disordered" evidence="1">
    <location>
        <begin position="213"/>
        <end position="255"/>
    </location>
</feature>
<reference evidence="3 4" key="1">
    <citation type="submission" date="2024-12" db="EMBL/GenBank/DDBJ databases">
        <title>The unique morphological basis and parallel evolutionary history of personate flowers in Penstemon.</title>
        <authorList>
            <person name="Depatie T.H."/>
            <person name="Wessinger C.A."/>
        </authorList>
    </citation>
    <scope>NUCLEOTIDE SEQUENCE [LARGE SCALE GENOMIC DNA]</scope>
    <source>
        <strain evidence="3">WTNN_2</strain>
        <tissue evidence="3">Leaf</tissue>
    </source>
</reference>
<name>A0ABD3SXB8_9LAMI</name>
<dbReference type="Proteomes" id="UP001634393">
    <property type="component" value="Unassembled WGS sequence"/>
</dbReference>
<dbReference type="InterPro" id="IPR013087">
    <property type="entry name" value="Znf_C2H2_type"/>
</dbReference>
<gene>
    <name evidence="3" type="ORF">ACJIZ3_018079</name>
</gene>
<dbReference type="EMBL" id="JBJXBP010000005">
    <property type="protein sequence ID" value="KAL3829277.1"/>
    <property type="molecule type" value="Genomic_DNA"/>
</dbReference>
<feature type="region of interest" description="Disordered" evidence="1">
    <location>
        <begin position="737"/>
        <end position="773"/>
    </location>
</feature>
<protein>
    <recommendedName>
        <fullName evidence="2">C2H2-type domain-containing protein</fullName>
    </recommendedName>
</protein>
<feature type="compositionally biased region" description="Polar residues" evidence="1">
    <location>
        <begin position="484"/>
        <end position="494"/>
    </location>
</feature>
<feature type="compositionally biased region" description="Basic and acidic residues" evidence="1">
    <location>
        <begin position="751"/>
        <end position="770"/>
    </location>
</feature>
<dbReference type="PROSITE" id="PS00028">
    <property type="entry name" value="ZINC_FINGER_C2H2_1"/>
    <property type="match status" value="1"/>
</dbReference>
<feature type="compositionally biased region" description="Basic and acidic residues" evidence="1">
    <location>
        <begin position="661"/>
        <end position="682"/>
    </location>
</feature>
<organism evidence="3 4">
    <name type="scientific">Penstemon smallii</name>
    <dbReference type="NCBI Taxonomy" id="265156"/>
    <lineage>
        <taxon>Eukaryota</taxon>
        <taxon>Viridiplantae</taxon>
        <taxon>Streptophyta</taxon>
        <taxon>Embryophyta</taxon>
        <taxon>Tracheophyta</taxon>
        <taxon>Spermatophyta</taxon>
        <taxon>Magnoliopsida</taxon>
        <taxon>eudicotyledons</taxon>
        <taxon>Gunneridae</taxon>
        <taxon>Pentapetalae</taxon>
        <taxon>asterids</taxon>
        <taxon>lamiids</taxon>
        <taxon>Lamiales</taxon>
        <taxon>Plantaginaceae</taxon>
        <taxon>Cheloneae</taxon>
        <taxon>Penstemon</taxon>
    </lineage>
</organism>
<dbReference type="PANTHER" id="PTHR35746">
    <property type="entry name" value="PENTATRICOPEPTIDE REPEAT (PPR) SUPERFAMILY PROTEIN"/>
    <property type="match status" value="1"/>
</dbReference>
<feature type="region of interest" description="Disordered" evidence="1">
    <location>
        <begin position="300"/>
        <end position="340"/>
    </location>
</feature>
<evidence type="ECO:0000313" key="3">
    <source>
        <dbReference type="EMBL" id="KAL3829277.1"/>
    </source>
</evidence>
<evidence type="ECO:0000313" key="4">
    <source>
        <dbReference type="Proteomes" id="UP001634393"/>
    </source>
</evidence>
<feature type="region of interest" description="Disordered" evidence="1">
    <location>
        <begin position="66"/>
        <end position="180"/>
    </location>
</feature>